<organism evidence="1 2">
    <name type="scientific">Catharanthus roseus</name>
    <name type="common">Madagascar periwinkle</name>
    <name type="synonym">Vinca rosea</name>
    <dbReference type="NCBI Taxonomy" id="4058"/>
    <lineage>
        <taxon>Eukaryota</taxon>
        <taxon>Viridiplantae</taxon>
        <taxon>Streptophyta</taxon>
        <taxon>Embryophyta</taxon>
        <taxon>Tracheophyta</taxon>
        <taxon>Spermatophyta</taxon>
        <taxon>Magnoliopsida</taxon>
        <taxon>eudicotyledons</taxon>
        <taxon>Gunneridae</taxon>
        <taxon>Pentapetalae</taxon>
        <taxon>asterids</taxon>
        <taxon>lamiids</taxon>
        <taxon>Gentianales</taxon>
        <taxon>Apocynaceae</taxon>
        <taxon>Rauvolfioideae</taxon>
        <taxon>Vinceae</taxon>
        <taxon>Catharanthinae</taxon>
        <taxon>Catharanthus</taxon>
    </lineage>
</organism>
<evidence type="ECO:0000313" key="1">
    <source>
        <dbReference type="EMBL" id="KAI5648964.1"/>
    </source>
</evidence>
<keyword evidence="2" id="KW-1185">Reference proteome</keyword>
<name>A0ACB9ZMN9_CATRO</name>
<sequence length="117" mass="13383">MDATHPVRVMVSDELSMLCPTVADDEDENDHSDEKYVVSSESESDDNNDAEEEELRISINLVTENTVTQWDSSQWFSSARYDYTQFGAFLDMGSDSPIDELIEFGTLRLLDWNLTFN</sequence>
<evidence type="ECO:0000313" key="2">
    <source>
        <dbReference type="Proteomes" id="UP001060085"/>
    </source>
</evidence>
<reference evidence="2" key="1">
    <citation type="journal article" date="2023" name="Nat. Plants">
        <title>Single-cell RNA sequencing provides a high-resolution roadmap for understanding the multicellular compartmentation of specialized metabolism.</title>
        <authorList>
            <person name="Sun S."/>
            <person name="Shen X."/>
            <person name="Li Y."/>
            <person name="Li Y."/>
            <person name="Wang S."/>
            <person name="Li R."/>
            <person name="Zhang H."/>
            <person name="Shen G."/>
            <person name="Guo B."/>
            <person name="Wei J."/>
            <person name="Xu J."/>
            <person name="St-Pierre B."/>
            <person name="Chen S."/>
            <person name="Sun C."/>
        </authorList>
    </citation>
    <scope>NUCLEOTIDE SEQUENCE [LARGE SCALE GENOMIC DNA]</scope>
</reference>
<proteinExistence type="predicted"/>
<protein>
    <submittedName>
        <fullName evidence="1">Uncharacterized protein</fullName>
    </submittedName>
</protein>
<dbReference type="Proteomes" id="UP001060085">
    <property type="component" value="Linkage Group LG08"/>
</dbReference>
<comment type="caution">
    <text evidence="1">The sequence shown here is derived from an EMBL/GenBank/DDBJ whole genome shotgun (WGS) entry which is preliminary data.</text>
</comment>
<accession>A0ACB9ZMN9</accession>
<dbReference type="EMBL" id="CM044708">
    <property type="protein sequence ID" value="KAI5648964.1"/>
    <property type="molecule type" value="Genomic_DNA"/>
</dbReference>
<gene>
    <name evidence="1" type="ORF">M9H77_34969</name>
</gene>